<keyword evidence="2" id="KW-1185">Reference proteome</keyword>
<comment type="caution">
    <text evidence="1">The sequence shown here is derived from an EMBL/GenBank/DDBJ whole genome shotgun (WGS) entry which is preliminary data.</text>
</comment>
<dbReference type="EMBL" id="PXYI01000004">
    <property type="protein sequence ID" value="PSJ39909.1"/>
    <property type="molecule type" value="Genomic_DNA"/>
</dbReference>
<dbReference type="Proteomes" id="UP000241167">
    <property type="component" value="Unassembled WGS sequence"/>
</dbReference>
<reference evidence="1 2" key="1">
    <citation type="submission" date="2018-03" db="EMBL/GenBank/DDBJ databases">
        <title>The draft genome of Sphingosinicella sp. GL-C-18.</title>
        <authorList>
            <person name="Liu L."/>
            <person name="Li L."/>
            <person name="Liang L."/>
            <person name="Zhang X."/>
            <person name="Wang T."/>
        </authorList>
    </citation>
    <scope>NUCLEOTIDE SEQUENCE [LARGE SCALE GENOMIC DNA]</scope>
    <source>
        <strain evidence="1 2">GL-C-18</strain>
    </source>
</reference>
<evidence type="ECO:0000313" key="2">
    <source>
        <dbReference type="Proteomes" id="UP000241167"/>
    </source>
</evidence>
<organism evidence="1 2">
    <name type="scientific">Allosphingosinicella deserti</name>
    <dbReference type="NCBI Taxonomy" id="2116704"/>
    <lineage>
        <taxon>Bacteria</taxon>
        <taxon>Pseudomonadati</taxon>
        <taxon>Pseudomonadota</taxon>
        <taxon>Alphaproteobacteria</taxon>
        <taxon>Sphingomonadales</taxon>
        <taxon>Sphingomonadaceae</taxon>
        <taxon>Allosphingosinicella</taxon>
    </lineage>
</organism>
<protein>
    <submittedName>
        <fullName evidence="1">Uncharacterized protein</fullName>
    </submittedName>
</protein>
<proteinExistence type="predicted"/>
<evidence type="ECO:0000313" key="1">
    <source>
        <dbReference type="EMBL" id="PSJ39909.1"/>
    </source>
</evidence>
<sequence length="340" mass="36229">MIASCLPIGGATAAPQASAGGAWQAGDGGPALHRASRVGFPAERFGFKRVKLGQISDNDVTATYRLKKDGAEISATVYLFRPGALPEHRLKGSILSFATLSPTAFVWSAGPFDVPATSPLHLYKATFKTGIGPGTVMDYLYFADIGPWRAKVRATLTNVKDVEQERALDGFVTALPWNEILAAAGNCSGQACTMPASEPFISDHGGSMLGRLLARSMTFEPAKEESLPVVGQAKVMLGDAPIRRGSDDILYVATVPGLATYRLIRLPPEVVPLFSDAFGRLTLTKPVYGLLISMGSEGMMPRLYHGEPTSEMFGAAVADLVLKERKPFLSPVALAETIED</sequence>
<dbReference type="AlphaFoldDB" id="A0A2P7QPM1"/>
<name>A0A2P7QPM1_9SPHN</name>
<accession>A0A2P7QPM1</accession>
<gene>
    <name evidence="1" type="ORF">C7I55_15270</name>
</gene>